<keyword evidence="3" id="KW-1185">Reference proteome</keyword>
<reference evidence="2 3" key="2">
    <citation type="journal article" date="2017" name="Genome Biol.">
        <title>New reference genome sequences of hot pepper reveal the massive evolution of plant disease-resistance genes by retroduplication.</title>
        <authorList>
            <person name="Kim S."/>
            <person name="Park J."/>
            <person name="Yeom S.I."/>
            <person name="Kim Y.M."/>
            <person name="Seo E."/>
            <person name="Kim K.T."/>
            <person name="Kim M.S."/>
            <person name="Lee J.M."/>
            <person name="Cheong K."/>
            <person name="Shin H.S."/>
            <person name="Kim S.B."/>
            <person name="Han K."/>
            <person name="Lee J."/>
            <person name="Park M."/>
            <person name="Lee H.A."/>
            <person name="Lee H.Y."/>
            <person name="Lee Y."/>
            <person name="Oh S."/>
            <person name="Lee J.H."/>
            <person name="Choi E."/>
            <person name="Choi E."/>
            <person name="Lee S.E."/>
            <person name="Jeon J."/>
            <person name="Kim H."/>
            <person name="Choi G."/>
            <person name="Song H."/>
            <person name="Lee J."/>
            <person name="Lee S.C."/>
            <person name="Kwon J.K."/>
            <person name="Lee H.Y."/>
            <person name="Koo N."/>
            <person name="Hong Y."/>
            <person name="Kim R.W."/>
            <person name="Kang W.H."/>
            <person name="Huh J.H."/>
            <person name="Kang B.C."/>
            <person name="Yang T.J."/>
            <person name="Lee Y.H."/>
            <person name="Bennetzen J.L."/>
            <person name="Choi D."/>
        </authorList>
    </citation>
    <scope>NUCLEOTIDE SEQUENCE [LARGE SCALE GENOMIC DNA]</scope>
    <source>
        <strain evidence="3">cv. CM334</strain>
    </source>
</reference>
<dbReference type="Gramene" id="PHT74615">
    <property type="protein sequence ID" value="PHT74615"/>
    <property type="gene ID" value="T459_21892"/>
</dbReference>
<name>A0A2G2YYB8_CAPAN</name>
<accession>A0A2G2YYB8</accession>
<protein>
    <submittedName>
        <fullName evidence="2">Uncharacterized protein</fullName>
    </submittedName>
</protein>
<organism evidence="2 3">
    <name type="scientific">Capsicum annuum</name>
    <name type="common">Capsicum pepper</name>
    <dbReference type="NCBI Taxonomy" id="4072"/>
    <lineage>
        <taxon>Eukaryota</taxon>
        <taxon>Viridiplantae</taxon>
        <taxon>Streptophyta</taxon>
        <taxon>Embryophyta</taxon>
        <taxon>Tracheophyta</taxon>
        <taxon>Spermatophyta</taxon>
        <taxon>Magnoliopsida</taxon>
        <taxon>eudicotyledons</taxon>
        <taxon>Gunneridae</taxon>
        <taxon>Pentapetalae</taxon>
        <taxon>asterids</taxon>
        <taxon>lamiids</taxon>
        <taxon>Solanales</taxon>
        <taxon>Solanaceae</taxon>
        <taxon>Solanoideae</taxon>
        <taxon>Capsiceae</taxon>
        <taxon>Capsicum</taxon>
    </lineage>
</organism>
<evidence type="ECO:0000313" key="2">
    <source>
        <dbReference type="EMBL" id="PHT74615.1"/>
    </source>
</evidence>
<evidence type="ECO:0000256" key="1">
    <source>
        <dbReference type="SAM" id="MobiDB-lite"/>
    </source>
</evidence>
<feature type="region of interest" description="Disordered" evidence="1">
    <location>
        <begin position="1"/>
        <end position="29"/>
    </location>
</feature>
<reference evidence="2 3" key="1">
    <citation type="journal article" date="2014" name="Nat. Genet.">
        <title>Genome sequence of the hot pepper provides insights into the evolution of pungency in Capsicum species.</title>
        <authorList>
            <person name="Kim S."/>
            <person name="Park M."/>
            <person name="Yeom S.I."/>
            <person name="Kim Y.M."/>
            <person name="Lee J.M."/>
            <person name="Lee H.A."/>
            <person name="Seo E."/>
            <person name="Choi J."/>
            <person name="Cheong K."/>
            <person name="Kim K.T."/>
            <person name="Jung K."/>
            <person name="Lee G.W."/>
            <person name="Oh S.K."/>
            <person name="Bae C."/>
            <person name="Kim S.B."/>
            <person name="Lee H.Y."/>
            <person name="Kim S.Y."/>
            <person name="Kim M.S."/>
            <person name="Kang B.C."/>
            <person name="Jo Y.D."/>
            <person name="Yang H.B."/>
            <person name="Jeong H.J."/>
            <person name="Kang W.H."/>
            <person name="Kwon J.K."/>
            <person name="Shin C."/>
            <person name="Lim J.Y."/>
            <person name="Park J.H."/>
            <person name="Huh J.H."/>
            <person name="Kim J.S."/>
            <person name="Kim B.D."/>
            <person name="Cohen O."/>
            <person name="Paran I."/>
            <person name="Suh M.C."/>
            <person name="Lee S.B."/>
            <person name="Kim Y.K."/>
            <person name="Shin Y."/>
            <person name="Noh S.J."/>
            <person name="Park J."/>
            <person name="Seo Y.S."/>
            <person name="Kwon S.Y."/>
            <person name="Kim H.A."/>
            <person name="Park J.M."/>
            <person name="Kim H.J."/>
            <person name="Choi S.B."/>
            <person name="Bosland P.W."/>
            <person name="Reeves G."/>
            <person name="Jo S.H."/>
            <person name="Lee B.W."/>
            <person name="Cho H.T."/>
            <person name="Choi H.S."/>
            <person name="Lee M.S."/>
            <person name="Yu Y."/>
            <person name="Do Choi Y."/>
            <person name="Park B.S."/>
            <person name="van Deynze A."/>
            <person name="Ashrafi H."/>
            <person name="Hill T."/>
            <person name="Kim W.T."/>
            <person name="Pai H.S."/>
            <person name="Ahn H.K."/>
            <person name="Yeam I."/>
            <person name="Giovannoni J.J."/>
            <person name="Rose J.K."/>
            <person name="Sorensen I."/>
            <person name="Lee S.J."/>
            <person name="Kim R.W."/>
            <person name="Choi I.Y."/>
            <person name="Choi B.S."/>
            <person name="Lim J.S."/>
            <person name="Lee Y.H."/>
            <person name="Choi D."/>
        </authorList>
    </citation>
    <scope>NUCLEOTIDE SEQUENCE [LARGE SCALE GENOMIC DNA]</scope>
    <source>
        <strain evidence="3">cv. CM334</strain>
    </source>
</reference>
<sequence length="118" mass="13624">MDEFLDMEKLGAPADAMTESSAVRRAPNSESVLKSKLGAKFLQTRDWRSYALTNMEAEKLKQVRHVTECKGELKIFKELSKKQIDKNRVMLINNKNNAEAKTLRLKTRKDKKLKIDEI</sequence>
<proteinExistence type="predicted"/>
<gene>
    <name evidence="2" type="ORF">T459_21892</name>
</gene>
<dbReference type="Proteomes" id="UP000222542">
    <property type="component" value="Unassembled WGS sequence"/>
</dbReference>
<dbReference type="EMBL" id="AYRZ02000008">
    <property type="protein sequence ID" value="PHT74615.1"/>
    <property type="molecule type" value="Genomic_DNA"/>
</dbReference>
<dbReference type="AlphaFoldDB" id="A0A2G2YYB8"/>
<evidence type="ECO:0000313" key="3">
    <source>
        <dbReference type="Proteomes" id="UP000222542"/>
    </source>
</evidence>
<comment type="caution">
    <text evidence="2">The sequence shown here is derived from an EMBL/GenBank/DDBJ whole genome shotgun (WGS) entry which is preliminary data.</text>
</comment>